<keyword evidence="3" id="KW-0804">Transcription</keyword>
<feature type="DNA-binding region" description="HMG box" evidence="5">
    <location>
        <begin position="352"/>
        <end position="420"/>
    </location>
</feature>
<dbReference type="Pfam" id="PF00505">
    <property type="entry name" value="HMG_box"/>
    <property type="match status" value="1"/>
</dbReference>
<keyword evidence="4 5" id="KW-0539">Nucleus</keyword>
<evidence type="ECO:0000313" key="8">
    <source>
        <dbReference type="EMBL" id="KAF6020027.1"/>
    </source>
</evidence>
<dbReference type="GO" id="GO:0005634">
    <property type="term" value="C:nucleus"/>
    <property type="evidence" value="ECO:0007669"/>
    <property type="project" value="UniProtKB-UniRule"/>
</dbReference>
<evidence type="ECO:0000256" key="5">
    <source>
        <dbReference type="PROSITE-ProRule" id="PRU00267"/>
    </source>
</evidence>
<keyword evidence="2 5" id="KW-0238">DNA-binding</keyword>
<sequence length="516" mass="58100">MRLHWIPYPTLCDMSSSKRKNVPTKLSPTMPKLNNIDDGSIRPDLTSTYGDQEPISVDINSKRSSVNDCSQDNQTSLSMIEKSVASFPLEDVRNIVEKTVLNSGDSVTEKQRILSEIITSLQHLSKNLVQNENSDESPDNQLKKSSNNNAGEDNCRSGTTSPNSDGTCEPGGHSAPLNLSKPRTKADKYVSSLQAYNDQLESKRFINNQKTELTNSHMMRQAPMPQTSLPTQLSTNLAMAASGIQASMAQFLPGATNFLPGFPGLHLSLPMAASMASTSGNMIDKEKLVQDALNMQMPHALSMAMPTMPSMPMHAPQMMNNTRHQSVSSDDEVQAKMIRSPKDKSDAGKPHIKRPMNAFMVWAREERRAILKQCPDMHNSNISKLLGAKWKKMTNADKQPYYEEQSRLSKQHMENHPDYRYRPRPKRTCIVDGKKLRISEYKNLMRNKRHEMQRLWWDNDKMYDMEAEVDSSESKAASEQPMFPEHARDSITDQSLSPSLSPRGLQRLSLTSETRK</sequence>
<evidence type="ECO:0000256" key="2">
    <source>
        <dbReference type="ARBA" id="ARBA00023125"/>
    </source>
</evidence>
<reference evidence="8" key="1">
    <citation type="submission" date="2020-06" db="EMBL/GenBank/DDBJ databases">
        <title>Draft genome of Bugula neritina, a colonial animal packing powerful symbionts and potential medicines.</title>
        <authorList>
            <person name="Rayko M."/>
        </authorList>
    </citation>
    <scope>NUCLEOTIDE SEQUENCE [LARGE SCALE GENOMIC DNA]</scope>
    <source>
        <strain evidence="8">Kwan_BN1</strain>
    </source>
</reference>
<evidence type="ECO:0000256" key="4">
    <source>
        <dbReference type="ARBA" id="ARBA00023242"/>
    </source>
</evidence>
<feature type="compositionally biased region" description="Basic and acidic residues" evidence="6">
    <location>
        <begin position="405"/>
        <end position="421"/>
    </location>
</feature>
<dbReference type="AlphaFoldDB" id="A0A7J7J2I4"/>
<evidence type="ECO:0000256" key="3">
    <source>
        <dbReference type="ARBA" id="ARBA00023163"/>
    </source>
</evidence>
<proteinExistence type="predicted"/>
<name>A0A7J7J2I4_BUGNE</name>
<protein>
    <recommendedName>
        <fullName evidence="7">HMG box domain-containing protein</fullName>
    </recommendedName>
</protein>
<feature type="compositionally biased region" description="Polar residues" evidence="6">
    <location>
        <begin position="139"/>
        <end position="166"/>
    </location>
</feature>
<evidence type="ECO:0000313" key="9">
    <source>
        <dbReference type="Proteomes" id="UP000593567"/>
    </source>
</evidence>
<feature type="region of interest" description="Disordered" evidence="6">
    <location>
        <begin position="405"/>
        <end position="425"/>
    </location>
</feature>
<dbReference type="InterPro" id="IPR009071">
    <property type="entry name" value="HMG_box_dom"/>
</dbReference>
<dbReference type="Gene3D" id="1.10.30.10">
    <property type="entry name" value="High mobility group box domain"/>
    <property type="match status" value="1"/>
</dbReference>
<dbReference type="SMART" id="SM00398">
    <property type="entry name" value="HMG"/>
    <property type="match status" value="1"/>
</dbReference>
<keyword evidence="9" id="KW-1185">Reference proteome</keyword>
<feature type="region of interest" description="Disordered" evidence="6">
    <location>
        <begin position="468"/>
        <end position="516"/>
    </location>
</feature>
<dbReference type="GO" id="GO:0045165">
    <property type="term" value="P:cell fate commitment"/>
    <property type="evidence" value="ECO:0007669"/>
    <property type="project" value="TreeGrafter"/>
</dbReference>
<accession>A0A7J7J2I4</accession>
<dbReference type="Proteomes" id="UP000593567">
    <property type="component" value="Unassembled WGS sequence"/>
</dbReference>
<feature type="region of interest" description="Disordered" evidence="6">
    <location>
        <begin position="130"/>
        <end position="186"/>
    </location>
</feature>
<dbReference type="SUPFAM" id="SSF47095">
    <property type="entry name" value="HMG-box"/>
    <property type="match status" value="1"/>
</dbReference>
<keyword evidence="1" id="KW-0805">Transcription regulation</keyword>
<evidence type="ECO:0000256" key="1">
    <source>
        <dbReference type="ARBA" id="ARBA00023015"/>
    </source>
</evidence>
<organism evidence="8 9">
    <name type="scientific">Bugula neritina</name>
    <name type="common">Brown bryozoan</name>
    <name type="synonym">Sertularia neritina</name>
    <dbReference type="NCBI Taxonomy" id="10212"/>
    <lineage>
        <taxon>Eukaryota</taxon>
        <taxon>Metazoa</taxon>
        <taxon>Spiralia</taxon>
        <taxon>Lophotrochozoa</taxon>
        <taxon>Bryozoa</taxon>
        <taxon>Gymnolaemata</taxon>
        <taxon>Cheilostomatida</taxon>
        <taxon>Flustrina</taxon>
        <taxon>Buguloidea</taxon>
        <taxon>Bugulidae</taxon>
        <taxon>Bugula</taxon>
    </lineage>
</organism>
<dbReference type="PANTHER" id="PTHR45789:SF2">
    <property type="entry name" value="FI18025P1"/>
    <property type="match status" value="1"/>
</dbReference>
<evidence type="ECO:0000259" key="7">
    <source>
        <dbReference type="PROSITE" id="PS50118"/>
    </source>
</evidence>
<dbReference type="PROSITE" id="PS50118">
    <property type="entry name" value="HMG_BOX_2"/>
    <property type="match status" value="1"/>
</dbReference>
<evidence type="ECO:0000256" key="6">
    <source>
        <dbReference type="SAM" id="MobiDB-lite"/>
    </source>
</evidence>
<dbReference type="FunFam" id="1.10.30.10:FF:000003">
    <property type="entry name" value="Putative transcription factor SOX-6"/>
    <property type="match status" value="1"/>
</dbReference>
<dbReference type="InterPro" id="IPR036910">
    <property type="entry name" value="HMG_box_dom_sf"/>
</dbReference>
<gene>
    <name evidence="8" type="ORF">EB796_021687</name>
</gene>
<dbReference type="GO" id="GO:0000978">
    <property type="term" value="F:RNA polymerase II cis-regulatory region sequence-specific DNA binding"/>
    <property type="evidence" value="ECO:0007669"/>
    <property type="project" value="TreeGrafter"/>
</dbReference>
<dbReference type="CDD" id="cd22042">
    <property type="entry name" value="HMG-box_EGL13-like"/>
    <property type="match status" value="1"/>
</dbReference>
<dbReference type="PANTHER" id="PTHR45789">
    <property type="entry name" value="FI18025P1"/>
    <property type="match status" value="1"/>
</dbReference>
<dbReference type="InterPro" id="IPR051356">
    <property type="entry name" value="SOX/SOX-like_TF"/>
</dbReference>
<dbReference type="GO" id="GO:0000981">
    <property type="term" value="F:DNA-binding transcription factor activity, RNA polymerase II-specific"/>
    <property type="evidence" value="ECO:0007669"/>
    <property type="project" value="TreeGrafter"/>
</dbReference>
<comment type="caution">
    <text evidence="8">The sequence shown here is derived from an EMBL/GenBank/DDBJ whole genome shotgun (WGS) entry which is preliminary data.</text>
</comment>
<dbReference type="OrthoDB" id="6247875at2759"/>
<dbReference type="EMBL" id="VXIV02003199">
    <property type="protein sequence ID" value="KAF6020027.1"/>
    <property type="molecule type" value="Genomic_DNA"/>
</dbReference>
<feature type="domain" description="HMG box" evidence="7">
    <location>
        <begin position="352"/>
        <end position="420"/>
    </location>
</feature>